<dbReference type="EMBL" id="CM016557">
    <property type="protein sequence ID" value="TKW09191.1"/>
    <property type="molecule type" value="Genomic_DNA"/>
</dbReference>
<gene>
    <name evidence="4" type="ORF">SEVIR_6G077200v2</name>
</gene>
<dbReference type="SMART" id="SM00225">
    <property type="entry name" value="BTB"/>
    <property type="match status" value="1"/>
</dbReference>
<evidence type="ECO:0000313" key="4">
    <source>
        <dbReference type="EMBL" id="TKW09191.1"/>
    </source>
</evidence>
<dbReference type="Pfam" id="PF24570">
    <property type="entry name" value="BACK_BPM_SPOP"/>
    <property type="match status" value="1"/>
</dbReference>
<dbReference type="Gramene" id="TKW09191">
    <property type="protein sequence ID" value="TKW09191"/>
    <property type="gene ID" value="SEVIR_6G077200v2"/>
</dbReference>
<dbReference type="InterPro" id="IPR045005">
    <property type="entry name" value="BPM1-6"/>
</dbReference>
<reference evidence="4" key="1">
    <citation type="submission" date="2019-03" db="EMBL/GenBank/DDBJ databases">
        <title>WGS assembly of Setaria viridis.</title>
        <authorList>
            <person name="Huang P."/>
            <person name="Jenkins J."/>
            <person name="Grimwood J."/>
            <person name="Barry K."/>
            <person name="Healey A."/>
            <person name="Mamidi S."/>
            <person name="Sreedasyam A."/>
            <person name="Shu S."/>
            <person name="Feldman M."/>
            <person name="Wu J."/>
            <person name="Yu Y."/>
            <person name="Chen C."/>
            <person name="Johnson J."/>
            <person name="Rokhsar D."/>
            <person name="Baxter I."/>
            <person name="Schmutz J."/>
            <person name="Brutnell T."/>
            <person name="Kellogg E."/>
        </authorList>
    </citation>
    <scope>NUCLEOTIDE SEQUENCE [LARGE SCALE GENOMIC DNA]</scope>
</reference>
<dbReference type="OMA" id="DDKREMF"/>
<dbReference type="GO" id="GO:0016567">
    <property type="term" value="P:protein ubiquitination"/>
    <property type="evidence" value="ECO:0007669"/>
    <property type="project" value="InterPro"/>
</dbReference>
<dbReference type="InterPro" id="IPR000210">
    <property type="entry name" value="BTB/POZ_dom"/>
</dbReference>
<comment type="similarity">
    <text evidence="2">Belongs to the Tdpoz family.</text>
</comment>
<accession>A0A4U6U171</accession>
<dbReference type="InterPro" id="IPR056423">
    <property type="entry name" value="BACK_BPM_SPOP"/>
</dbReference>
<dbReference type="AlphaFoldDB" id="A0A4U6U171"/>
<dbReference type="PROSITE" id="PS50097">
    <property type="entry name" value="BTB"/>
    <property type="match status" value="1"/>
</dbReference>
<protein>
    <recommendedName>
        <fullName evidence="3">BTB domain-containing protein</fullName>
    </recommendedName>
</protein>
<proteinExistence type="inferred from homology"/>
<dbReference type="Gene3D" id="3.30.710.10">
    <property type="entry name" value="Potassium Channel Kv1.1, Chain A"/>
    <property type="match status" value="1"/>
</dbReference>
<comment type="pathway">
    <text evidence="1">Protein modification; protein ubiquitination.</text>
</comment>
<dbReference type="Pfam" id="PF00651">
    <property type="entry name" value="BTB"/>
    <property type="match status" value="1"/>
</dbReference>
<feature type="domain" description="BTB" evidence="3">
    <location>
        <begin position="52"/>
        <end position="120"/>
    </location>
</feature>
<dbReference type="PANTHER" id="PTHR26379">
    <property type="entry name" value="BTB/POZ AND MATH DOMAIN-CONTAINING PROTEIN 1"/>
    <property type="match status" value="1"/>
</dbReference>
<dbReference type="Proteomes" id="UP000298652">
    <property type="component" value="Chromosome 6"/>
</dbReference>
<dbReference type="PANTHER" id="PTHR26379:SF438">
    <property type="entry name" value="OS08G0128700 PROTEIN"/>
    <property type="match status" value="1"/>
</dbReference>
<dbReference type="InterPro" id="IPR011333">
    <property type="entry name" value="SKP1/BTB/POZ_sf"/>
</dbReference>
<evidence type="ECO:0000259" key="3">
    <source>
        <dbReference type="PROSITE" id="PS50097"/>
    </source>
</evidence>
<dbReference type="SUPFAM" id="SSF54695">
    <property type="entry name" value="POZ domain"/>
    <property type="match status" value="1"/>
</dbReference>
<evidence type="ECO:0000256" key="1">
    <source>
        <dbReference type="ARBA" id="ARBA00004906"/>
    </source>
</evidence>
<dbReference type="Gene3D" id="1.25.40.420">
    <property type="match status" value="1"/>
</dbReference>
<sequence length="227" mass="26327">MASVQDNSIVIECKLTLIHVPDDDPITESFCKIEIPPPEMAQQFGMLLDVRHDVSFKIGRESFHAHKLVLAVRSPVFKSQLIGGFMRDKRMQCLQISDMQPSVFKALLHYVYTETLPNMDGADRGNRYEMLCHILEVADLYAIERLKNIRERMLWMDLDVENVAMTLSLPEQQHCKHLANACLEFMEVPEKMDAVVATKGYNELKRDCPSLLFKLWERRVRARRSMD</sequence>
<evidence type="ECO:0000256" key="2">
    <source>
        <dbReference type="ARBA" id="ARBA00010846"/>
    </source>
</evidence>
<evidence type="ECO:0000313" key="5">
    <source>
        <dbReference type="Proteomes" id="UP000298652"/>
    </source>
</evidence>
<organism evidence="4 5">
    <name type="scientific">Setaria viridis</name>
    <name type="common">Green bristlegrass</name>
    <name type="synonym">Setaria italica subsp. viridis</name>
    <dbReference type="NCBI Taxonomy" id="4556"/>
    <lineage>
        <taxon>Eukaryota</taxon>
        <taxon>Viridiplantae</taxon>
        <taxon>Streptophyta</taxon>
        <taxon>Embryophyta</taxon>
        <taxon>Tracheophyta</taxon>
        <taxon>Spermatophyta</taxon>
        <taxon>Magnoliopsida</taxon>
        <taxon>Liliopsida</taxon>
        <taxon>Poales</taxon>
        <taxon>Poaceae</taxon>
        <taxon>PACMAD clade</taxon>
        <taxon>Panicoideae</taxon>
        <taxon>Panicodae</taxon>
        <taxon>Paniceae</taxon>
        <taxon>Cenchrinae</taxon>
        <taxon>Setaria</taxon>
    </lineage>
</organism>
<keyword evidence="5" id="KW-1185">Reference proteome</keyword>
<name>A0A4U6U171_SETVI</name>